<dbReference type="SUPFAM" id="SSF81901">
    <property type="entry name" value="HCP-like"/>
    <property type="match status" value="1"/>
</dbReference>
<dbReference type="Pfam" id="PF08238">
    <property type="entry name" value="Sel1"/>
    <property type="match status" value="7"/>
</dbReference>
<comment type="caution">
    <text evidence="1">The sequence shown here is derived from an EMBL/GenBank/DDBJ whole genome shotgun (WGS) entry which is preliminary data.</text>
</comment>
<accession>A0ABV0I8Z6</accession>
<dbReference type="PANTHER" id="PTHR11102:SF147">
    <property type="entry name" value="SEL1L ADAPTOR SUBUNIT OF ERAD E3 UBIQUITIN LIGASE"/>
    <property type="match status" value="1"/>
</dbReference>
<dbReference type="Proteomes" id="UP000234197">
    <property type="component" value="Unassembled WGS sequence"/>
</dbReference>
<dbReference type="InterPro" id="IPR006597">
    <property type="entry name" value="Sel1-like"/>
</dbReference>
<name>A0ABV0I8Z6_VEIPA</name>
<dbReference type="Gene3D" id="1.25.40.10">
    <property type="entry name" value="Tetratricopeptide repeat domain"/>
    <property type="match status" value="2"/>
</dbReference>
<organism evidence="1 2">
    <name type="scientific">Veillonella parvula</name>
    <name type="common">Staphylococcus parvulus</name>
    <dbReference type="NCBI Taxonomy" id="29466"/>
    <lineage>
        <taxon>Bacteria</taxon>
        <taxon>Bacillati</taxon>
        <taxon>Bacillota</taxon>
        <taxon>Negativicutes</taxon>
        <taxon>Veillonellales</taxon>
        <taxon>Veillonellaceae</taxon>
        <taxon>Veillonella</taxon>
    </lineage>
</organism>
<protein>
    <submittedName>
        <fullName evidence="1">Tetratricopeptide repeat protein</fullName>
    </submittedName>
</protein>
<evidence type="ECO:0000313" key="1">
    <source>
        <dbReference type="EMBL" id="MEO9177829.1"/>
    </source>
</evidence>
<gene>
    <name evidence="1" type="ORF">CYJ21_002565</name>
</gene>
<dbReference type="EMBL" id="PKMC02000004">
    <property type="protein sequence ID" value="MEO9177829.1"/>
    <property type="molecule type" value="Genomic_DNA"/>
</dbReference>
<dbReference type="InterPro" id="IPR011990">
    <property type="entry name" value="TPR-like_helical_dom_sf"/>
</dbReference>
<dbReference type="SMART" id="SM00671">
    <property type="entry name" value="SEL1"/>
    <property type="match status" value="6"/>
</dbReference>
<dbReference type="PANTHER" id="PTHR11102">
    <property type="entry name" value="SEL-1-LIKE PROTEIN"/>
    <property type="match status" value="1"/>
</dbReference>
<proteinExistence type="predicted"/>
<reference evidence="2" key="1">
    <citation type="submission" date="2017-12" db="EMBL/GenBank/DDBJ databases">
        <title>Phylogenetic diversity of female urinary microbiome.</title>
        <authorList>
            <person name="Thomas-White K."/>
            <person name="Wolfe A.J."/>
        </authorList>
    </citation>
    <scope>NUCLEOTIDE SEQUENCE [LARGE SCALE GENOMIC DNA]</scope>
    <source>
        <strain evidence="2">UMB0138</strain>
    </source>
</reference>
<dbReference type="RefSeq" id="WP_101928202.1">
    <property type="nucleotide sequence ID" value="NZ_JAWFXN010000003.1"/>
</dbReference>
<reference evidence="1 2" key="2">
    <citation type="submission" date="2024-04" db="EMBL/GenBank/DDBJ databases">
        <title>Na.</title>
        <authorList>
            <person name="Choi B."/>
        </authorList>
    </citation>
    <scope>NUCLEOTIDE SEQUENCE [LARGE SCALE GENOMIC DNA]</scope>
    <source>
        <strain evidence="1 2">UMB0138</strain>
    </source>
</reference>
<keyword evidence="2" id="KW-1185">Reference proteome</keyword>
<sequence>MNKLDVIKDDIVTIEDKNYFNDQIDIIINQHKDNRQTINRLVFDSIACLTDADRASNTLANKGFFKRLIGNFTGSNKKLEIDILNNRGKAQYLAQQTLQKLAEQNLLSFDLISAVNNKLNNHIEMVNNEFEQIYEGLNKFFRLYQSNLLQIELRLNNLERNVNLLTWASSIEYQMFNEVPYLELDKLSKIICITRDFYEITKGDWSTSELLVLKSVLSQLSLSPSDEINLWDSIMSIQDRNELYYKLLGDRVICISDEITESGLVALEALYKLNRYFHEDKYEVLSCIELLSSRNIDFIYRDIAQSLTKSYIHFNDNFKIDSNVSIFNFILEMLFNLNQGEAYIIYENSPSTIESNDNKLIEQCVENLNIIQYESVNKYMECKYDDSFILLKDEFDKGDYTNIFYLAASYLYGRGTNVDYETCFDLIDTALDNNNEVYFLLGKLYSEGLGCNRNNIKGLECYRQAIELVKNPYVKGMAFNNLGLMYQAGDGVDLNIEEAISLFEQGVDCDNALSAYNLGMIYFNGNGVNQNYDLAFKYFKIGADKNNPLALNMLGYIYEKGLVKNVAYKKAMECYKCAYENGLKLGAYNYARFFENGVAVEQNFDVAFKYYYASWDSTNPMSLNKIRMCYYNGFGVEQSKEKGDEMHYLMNNVDAWNRLDYYRKGYFDNALSSNWELDEPKI</sequence>
<dbReference type="InterPro" id="IPR050767">
    <property type="entry name" value="Sel1_AlgK"/>
</dbReference>
<evidence type="ECO:0000313" key="2">
    <source>
        <dbReference type="Proteomes" id="UP000234197"/>
    </source>
</evidence>